<protein>
    <submittedName>
        <fullName evidence="2">Uncharacterized protein</fullName>
    </submittedName>
</protein>
<feature type="compositionally biased region" description="Basic residues" evidence="1">
    <location>
        <begin position="30"/>
        <end position="58"/>
    </location>
</feature>
<name>A0A2J7ZX35_9CHLO</name>
<comment type="caution">
    <text evidence="2">The sequence shown here is derived from an EMBL/GenBank/DDBJ whole genome shotgun (WGS) entry which is preliminary data.</text>
</comment>
<feature type="compositionally biased region" description="Polar residues" evidence="1">
    <location>
        <begin position="61"/>
        <end position="75"/>
    </location>
</feature>
<gene>
    <name evidence="2" type="ORF">TSOC_008927</name>
</gene>
<accession>A0A2J7ZX35</accession>
<evidence type="ECO:0000256" key="1">
    <source>
        <dbReference type="SAM" id="MobiDB-lite"/>
    </source>
</evidence>
<feature type="region of interest" description="Disordered" evidence="1">
    <location>
        <begin position="1"/>
        <end position="75"/>
    </location>
</feature>
<dbReference type="Proteomes" id="UP000236333">
    <property type="component" value="Unassembled WGS sequence"/>
</dbReference>
<evidence type="ECO:0000313" key="3">
    <source>
        <dbReference type="Proteomes" id="UP000236333"/>
    </source>
</evidence>
<proteinExistence type="predicted"/>
<keyword evidence="3" id="KW-1185">Reference proteome</keyword>
<dbReference type="AlphaFoldDB" id="A0A2J7ZX35"/>
<feature type="compositionally biased region" description="Low complexity" evidence="1">
    <location>
        <begin position="14"/>
        <end position="29"/>
    </location>
</feature>
<sequence>MAPRRLAASRRSSRSSGNSGSSLLLGPRSSRSRSRVMRRQARSRSSARSKRRRRRRRPQSWPGQHPTTSTLAPRLTAAQQWRTWAWRMRTQASPRQPRRRCPSSKIRRRSRRRS</sequence>
<dbReference type="EMBL" id="PGGS01000357">
    <property type="protein sequence ID" value="PNH04818.1"/>
    <property type="molecule type" value="Genomic_DNA"/>
</dbReference>
<feature type="region of interest" description="Disordered" evidence="1">
    <location>
        <begin position="87"/>
        <end position="114"/>
    </location>
</feature>
<evidence type="ECO:0000313" key="2">
    <source>
        <dbReference type="EMBL" id="PNH04818.1"/>
    </source>
</evidence>
<organism evidence="2 3">
    <name type="scientific">Tetrabaena socialis</name>
    <dbReference type="NCBI Taxonomy" id="47790"/>
    <lineage>
        <taxon>Eukaryota</taxon>
        <taxon>Viridiplantae</taxon>
        <taxon>Chlorophyta</taxon>
        <taxon>core chlorophytes</taxon>
        <taxon>Chlorophyceae</taxon>
        <taxon>CS clade</taxon>
        <taxon>Chlamydomonadales</taxon>
        <taxon>Tetrabaenaceae</taxon>
        <taxon>Tetrabaena</taxon>
    </lineage>
</organism>
<feature type="compositionally biased region" description="Basic residues" evidence="1">
    <location>
        <begin position="96"/>
        <end position="114"/>
    </location>
</feature>
<reference evidence="2 3" key="1">
    <citation type="journal article" date="2017" name="Mol. Biol. Evol.">
        <title>The 4-celled Tetrabaena socialis nuclear genome reveals the essential components for genetic control of cell number at the origin of multicellularity in the volvocine lineage.</title>
        <authorList>
            <person name="Featherston J."/>
            <person name="Arakaki Y."/>
            <person name="Hanschen E.R."/>
            <person name="Ferris P.J."/>
            <person name="Michod R.E."/>
            <person name="Olson B.J.S.C."/>
            <person name="Nozaki H."/>
            <person name="Durand P.M."/>
        </authorList>
    </citation>
    <scope>NUCLEOTIDE SEQUENCE [LARGE SCALE GENOMIC DNA]</scope>
    <source>
        <strain evidence="2 3">NIES-571</strain>
    </source>
</reference>